<dbReference type="AlphaFoldDB" id="A0A1M7S841"/>
<dbReference type="EMBL" id="FRDL01000002">
    <property type="protein sequence ID" value="SHN54555.1"/>
    <property type="molecule type" value="Genomic_DNA"/>
</dbReference>
<evidence type="ECO:0000256" key="1">
    <source>
        <dbReference type="SAM" id="SignalP"/>
    </source>
</evidence>
<accession>A0A1M7S841</accession>
<feature type="chain" id="PRO_5009929094" evidence="1">
    <location>
        <begin position="32"/>
        <end position="175"/>
    </location>
</feature>
<reference evidence="2 3" key="1">
    <citation type="submission" date="2016-12" db="EMBL/GenBank/DDBJ databases">
        <authorList>
            <person name="Song W.-J."/>
            <person name="Kurnit D.M."/>
        </authorList>
    </citation>
    <scope>NUCLEOTIDE SEQUENCE [LARGE SCALE GENOMIC DNA]</scope>
    <source>
        <strain evidence="2 3">CGMCC 1.10808</strain>
    </source>
</reference>
<keyword evidence="3" id="KW-1185">Reference proteome</keyword>
<protein>
    <submittedName>
        <fullName evidence="2">Uncharacterized protein</fullName>
    </submittedName>
</protein>
<dbReference type="STRING" id="1189325.SAMN04488119_103497"/>
<evidence type="ECO:0000313" key="3">
    <source>
        <dbReference type="Proteomes" id="UP000184066"/>
    </source>
</evidence>
<organism evidence="2 3">
    <name type="scientific">Oceanicella actignis</name>
    <dbReference type="NCBI Taxonomy" id="1189325"/>
    <lineage>
        <taxon>Bacteria</taxon>
        <taxon>Pseudomonadati</taxon>
        <taxon>Pseudomonadota</taxon>
        <taxon>Alphaproteobacteria</taxon>
        <taxon>Rhodobacterales</taxon>
        <taxon>Paracoccaceae</taxon>
        <taxon>Oceanicella</taxon>
    </lineage>
</organism>
<evidence type="ECO:0000313" key="2">
    <source>
        <dbReference type="EMBL" id="SHN54555.1"/>
    </source>
</evidence>
<dbReference type="Proteomes" id="UP000184066">
    <property type="component" value="Unassembled WGS sequence"/>
</dbReference>
<dbReference type="RefSeq" id="WP_072746133.1">
    <property type="nucleotide sequence ID" value="NZ_FOHL01000003.1"/>
</dbReference>
<keyword evidence="1" id="KW-0732">Signal</keyword>
<sequence>MRGRRPPARPSARPARIASAAAALAALAACAAPGPEAGPAAGGADASAQAPAGPAVIAAAPALREAAADAAPGARLAPAAEDGALIAALCGAAPRPDLALTLRHPTVEELAACAARGAALTSVRLAGRVGAGDAGAGAFLVYDAAHLRPEAREAARRLEASRHLALAARKAYSGG</sequence>
<gene>
    <name evidence="2" type="ORF">SAMN05216200_10211</name>
</gene>
<proteinExistence type="predicted"/>
<feature type="signal peptide" evidence="1">
    <location>
        <begin position="1"/>
        <end position="31"/>
    </location>
</feature>
<name>A0A1M7S841_9RHOB</name>
<dbReference type="PROSITE" id="PS51257">
    <property type="entry name" value="PROKAR_LIPOPROTEIN"/>
    <property type="match status" value="1"/>
</dbReference>